<dbReference type="PRINTS" id="PR00412">
    <property type="entry name" value="EPOXHYDRLASE"/>
</dbReference>
<dbReference type="EMBL" id="JAJEQR010000041">
    <property type="protein sequence ID" value="MCC2231848.1"/>
    <property type="molecule type" value="Genomic_DNA"/>
</dbReference>
<proteinExistence type="predicted"/>
<organism evidence="2 3">
    <name type="scientific">Hominifimenecus microfluidus</name>
    <dbReference type="NCBI Taxonomy" id="2885348"/>
    <lineage>
        <taxon>Bacteria</taxon>
        <taxon>Bacillati</taxon>
        <taxon>Bacillota</taxon>
        <taxon>Clostridia</taxon>
        <taxon>Lachnospirales</taxon>
        <taxon>Lachnospiraceae</taxon>
        <taxon>Hominifimenecus</taxon>
    </lineage>
</organism>
<dbReference type="Pfam" id="PF00561">
    <property type="entry name" value="Abhydrolase_1"/>
    <property type="match status" value="1"/>
</dbReference>
<evidence type="ECO:0000313" key="2">
    <source>
        <dbReference type="EMBL" id="MCC2231848.1"/>
    </source>
</evidence>
<dbReference type="PRINTS" id="PR00111">
    <property type="entry name" value="ABHYDROLASE"/>
</dbReference>
<dbReference type="RefSeq" id="WP_308454331.1">
    <property type="nucleotide sequence ID" value="NZ_JAJEQR010000041.1"/>
</dbReference>
<accession>A0AAE3JFY3</accession>
<dbReference type="PANTHER" id="PTHR43798">
    <property type="entry name" value="MONOACYLGLYCEROL LIPASE"/>
    <property type="match status" value="1"/>
</dbReference>
<keyword evidence="2" id="KW-0378">Hydrolase</keyword>
<dbReference type="Gene3D" id="3.40.50.1820">
    <property type="entry name" value="alpha/beta hydrolase"/>
    <property type="match status" value="1"/>
</dbReference>
<dbReference type="SUPFAM" id="SSF53474">
    <property type="entry name" value="alpha/beta-Hydrolases"/>
    <property type="match status" value="1"/>
</dbReference>
<evidence type="ECO:0000259" key="1">
    <source>
        <dbReference type="Pfam" id="PF00561"/>
    </source>
</evidence>
<keyword evidence="3" id="KW-1185">Reference proteome</keyword>
<dbReference type="InterPro" id="IPR000073">
    <property type="entry name" value="AB_hydrolase_1"/>
</dbReference>
<dbReference type="PANTHER" id="PTHR43798:SF33">
    <property type="entry name" value="HYDROLASE, PUTATIVE (AFU_ORTHOLOGUE AFUA_2G14860)-RELATED"/>
    <property type="match status" value="1"/>
</dbReference>
<comment type="caution">
    <text evidence="2">The sequence shown here is derived from an EMBL/GenBank/DDBJ whole genome shotgun (WGS) entry which is preliminary data.</text>
</comment>
<name>A0AAE3JFY3_9FIRM</name>
<protein>
    <submittedName>
        <fullName evidence="2">Alpha/beta hydrolase</fullName>
    </submittedName>
</protein>
<dbReference type="GO" id="GO:0016020">
    <property type="term" value="C:membrane"/>
    <property type="evidence" value="ECO:0007669"/>
    <property type="project" value="TreeGrafter"/>
</dbReference>
<reference evidence="2" key="1">
    <citation type="submission" date="2021-10" db="EMBL/GenBank/DDBJ databases">
        <title>Anaerobic single-cell dispensing facilitates the cultivation of human gut bacteria.</title>
        <authorList>
            <person name="Afrizal A."/>
        </authorList>
    </citation>
    <scope>NUCLEOTIDE SEQUENCE</scope>
    <source>
        <strain evidence="2">CLA-AA-H215</strain>
    </source>
</reference>
<dbReference type="InterPro" id="IPR029058">
    <property type="entry name" value="AB_hydrolase_fold"/>
</dbReference>
<dbReference type="InterPro" id="IPR050266">
    <property type="entry name" value="AB_hydrolase_sf"/>
</dbReference>
<dbReference type="AlphaFoldDB" id="A0AAE3JFY3"/>
<sequence length="298" mass="34271">MENLKEFNIPVNGITIHGVKIGEGEPFLLLHGHPESCRMWHKLIPELSRHFTVVAADLRGYGDSGRPEDVPDHSNYSKRVMAEDMIALMQSFGFSSFHVMGHDRGARVAYRMALDHPEVIEKMVLLDIVSTYDMYENTNRDFVKALVQWFFFAQEAPLPEHMIAASREEFFRYSLHIDRYHSENDTSAAAFPEEIYRDYLRCYTPEVIHSICEEYRAGETIDRALDEVDLKAGRKITADTLVLWGANGLVERFFDPVACWKKFGDQIHGHSLPCGHFIPEEAPEALLAELRSFLRYSE</sequence>
<gene>
    <name evidence="2" type="ORF">LKD81_12715</name>
</gene>
<dbReference type="GO" id="GO:0016787">
    <property type="term" value="F:hydrolase activity"/>
    <property type="evidence" value="ECO:0007669"/>
    <property type="project" value="UniProtKB-KW"/>
</dbReference>
<evidence type="ECO:0000313" key="3">
    <source>
        <dbReference type="Proteomes" id="UP001198182"/>
    </source>
</evidence>
<dbReference type="InterPro" id="IPR000639">
    <property type="entry name" value="Epox_hydrolase-like"/>
</dbReference>
<feature type="domain" description="AB hydrolase-1" evidence="1">
    <location>
        <begin position="26"/>
        <end position="282"/>
    </location>
</feature>
<dbReference type="Proteomes" id="UP001198182">
    <property type="component" value="Unassembled WGS sequence"/>
</dbReference>